<reference evidence="2 3" key="1">
    <citation type="submission" date="2020-08" db="EMBL/GenBank/DDBJ databases">
        <title>Genomic Encyclopedia of Type Strains, Phase IV (KMG-IV): sequencing the most valuable type-strain genomes for metagenomic binning, comparative biology and taxonomic classification.</title>
        <authorList>
            <person name="Goeker M."/>
        </authorList>
    </citation>
    <scope>NUCLEOTIDE SEQUENCE [LARGE SCALE GENOMIC DNA]</scope>
    <source>
        <strain evidence="2 3">DSM 102189</strain>
    </source>
</reference>
<protein>
    <submittedName>
        <fullName evidence="2">Acyl-CoA thioesterase</fullName>
    </submittedName>
</protein>
<dbReference type="AlphaFoldDB" id="A0A841L1P4"/>
<sequence length="267" mass="28395">MIPLEPLGPNRFRLAVDQHLCVGHPDNQFLFGGAGMAAGLTAIETVTGRPTVWAAAQYLSYARPGTTLDLEVTVPVTGKYTSQARVVARARNSDGGDAEIITVNAALGVRPGQPEAQWAVMPDVPAPEACPAFDYDWTRRPDDVNAGFDKRVAKGRFGKARIDTEPSEDGIARLWIRPASGIVDRTSLALMADFLPSGVGNALGTAAGGNSLDNTIRFARLVPTTWVLADIRIHATAQGFAHGSAHLFAEDGTLLATASQSLILRIR</sequence>
<comment type="caution">
    <text evidence="2">The sequence shown here is derived from an EMBL/GenBank/DDBJ whole genome shotgun (WGS) entry which is preliminary data.</text>
</comment>
<evidence type="ECO:0000259" key="1">
    <source>
        <dbReference type="Pfam" id="PF20789"/>
    </source>
</evidence>
<evidence type="ECO:0000313" key="3">
    <source>
        <dbReference type="Proteomes" id="UP000538147"/>
    </source>
</evidence>
<keyword evidence="3" id="KW-1185">Reference proteome</keyword>
<name>A0A841L1P4_9SPHN</name>
<gene>
    <name evidence="2" type="ORF">FHS79_000389</name>
</gene>
<dbReference type="InterPro" id="IPR029069">
    <property type="entry name" value="HotDog_dom_sf"/>
</dbReference>
<dbReference type="Gene3D" id="2.40.160.210">
    <property type="entry name" value="Acyl-CoA thioesterase, double hotdog domain"/>
    <property type="match status" value="1"/>
</dbReference>
<dbReference type="Pfam" id="PF20789">
    <property type="entry name" value="4HBT_3C"/>
    <property type="match status" value="1"/>
</dbReference>
<evidence type="ECO:0000313" key="2">
    <source>
        <dbReference type="EMBL" id="MBB6226236.1"/>
    </source>
</evidence>
<proteinExistence type="predicted"/>
<organism evidence="2 3">
    <name type="scientific">Polymorphobacter multimanifer</name>
    <dbReference type="NCBI Taxonomy" id="1070431"/>
    <lineage>
        <taxon>Bacteria</taxon>
        <taxon>Pseudomonadati</taxon>
        <taxon>Pseudomonadota</taxon>
        <taxon>Alphaproteobacteria</taxon>
        <taxon>Sphingomonadales</taxon>
        <taxon>Sphingosinicellaceae</taxon>
        <taxon>Polymorphobacter</taxon>
    </lineage>
</organism>
<dbReference type="RefSeq" id="WP_184194546.1">
    <property type="nucleotide sequence ID" value="NZ_BMOX01000035.1"/>
</dbReference>
<dbReference type="SUPFAM" id="SSF54637">
    <property type="entry name" value="Thioesterase/thiol ester dehydrase-isomerase"/>
    <property type="match status" value="2"/>
</dbReference>
<dbReference type="InterPro" id="IPR049450">
    <property type="entry name" value="ACOT8-like_C"/>
</dbReference>
<dbReference type="Proteomes" id="UP000538147">
    <property type="component" value="Unassembled WGS sequence"/>
</dbReference>
<accession>A0A841L1P4</accession>
<feature type="domain" description="Acyl-CoA thioesterase-like C-terminal" evidence="1">
    <location>
        <begin position="127"/>
        <end position="263"/>
    </location>
</feature>
<dbReference type="InterPro" id="IPR042171">
    <property type="entry name" value="Acyl-CoA_hotdog"/>
</dbReference>
<dbReference type="EMBL" id="JACIIV010000002">
    <property type="protein sequence ID" value="MBB6226236.1"/>
    <property type="molecule type" value="Genomic_DNA"/>
</dbReference>